<evidence type="ECO:0000256" key="6">
    <source>
        <dbReference type="ARBA" id="ARBA00023136"/>
    </source>
</evidence>
<keyword evidence="7" id="KW-1003">Cell membrane</keyword>
<gene>
    <name evidence="7 8" type="primary">tatC</name>
    <name evidence="8" type="ORF">F1C12_10045</name>
</gene>
<evidence type="ECO:0000313" key="9">
    <source>
        <dbReference type="Proteomes" id="UP000515511"/>
    </source>
</evidence>
<keyword evidence="4 7" id="KW-1133">Transmembrane helix</keyword>
<sequence length="255" mass="27631">MGLLEHLRELRKRLFRSALGVIVGAVAGWFVSSLVLNWLRTPVTIAASTQGRPVAINFPSVSAAFDLRIEIAIITGLVISSPVWLYQIFAFFVPALTRREKWYTFGFLGAAIPLFIAGCAAGLFVMPHIVQLMTGFAPAGSSSYIDASGYFDFVMKLVIVTGVAFVLPVFVVVLNLAGVVSGTAVLHSWRWAVIGICLFTAIATPAADVLSMLLLAAPMLVLYIAACGITVVNDRRRERRLEAETRQMLAPTSVE</sequence>
<keyword evidence="7" id="KW-0813">Transport</keyword>
<feature type="transmembrane region" description="Helical" evidence="7">
    <location>
        <begin position="213"/>
        <end position="232"/>
    </location>
</feature>
<keyword evidence="2 7" id="KW-0812">Transmembrane</keyword>
<organism evidence="8 9">
    <name type="scientific">Leifsonia shinshuensis</name>
    <dbReference type="NCBI Taxonomy" id="150026"/>
    <lineage>
        <taxon>Bacteria</taxon>
        <taxon>Bacillati</taxon>
        <taxon>Actinomycetota</taxon>
        <taxon>Actinomycetes</taxon>
        <taxon>Micrococcales</taxon>
        <taxon>Microbacteriaceae</taxon>
        <taxon>Leifsonia</taxon>
    </lineage>
</organism>
<keyword evidence="5 7" id="KW-0811">Translocation</keyword>
<feature type="transmembrane region" description="Helical" evidence="7">
    <location>
        <begin position="189"/>
        <end position="207"/>
    </location>
</feature>
<feature type="transmembrane region" description="Helical" evidence="7">
    <location>
        <begin position="150"/>
        <end position="177"/>
    </location>
</feature>
<protein>
    <recommendedName>
        <fullName evidence="7">Sec-independent protein translocase protein TatC</fullName>
    </recommendedName>
</protein>
<evidence type="ECO:0000256" key="7">
    <source>
        <dbReference type="HAMAP-Rule" id="MF_00902"/>
    </source>
</evidence>
<feature type="transmembrane region" description="Helical" evidence="7">
    <location>
        <begin position="18"/>
        <end position="39"/>
    </location>
</feature>
<dbReference type="HAMAP" id="MF_00902">
    <property type="entry name" value="TatC"/>
    <property type="match status" value="1"/>
</dbReference>
<dbReference type="AlphaFoldDB" id="A0A7G6YGN0"/>
<dbReference type="InterPro" id="IPR002033">
    <property type="entry name" value="TatC"/>
</dbReference>
<dbReference type="RefSeq" id="WP_185278597.1">
    <property type="nucleotide sequence ID" value="NZ_CP043641.1"/>
</dbReference>
<reference evidence="9" key="1">
    <citation type="submission" date="2019-09" db="EMBL/GenBank/DDBJ databases">
        <title>Antimicrobial potential of Antarctic Bacteria.</title>
        <authorList>
            <person name="Benaud N."/>
            <person name="Edwards R.J."/>
            <person name="Ferrari B.C."/>
        </authorList>
    </citation>
    <scope>NUCLEOTIDE SEQUENCE [LARGE SCALE GENOMIC DNA]</scope>
    <source>
        <strain evidence="9">INR9</strain>
    </source>
</reference>
<proteinExistence type="inferred from homology"/>
<dbReference type="GO" id="GO:0009977">
    <property type="term" value="F:proton motive force dependent protein transmembrane transporter activity"/>
    <property type="evidence" value="ECO:0007669"/>
    <property type="project" value="TreeGrafter"/>
</dbReference>
<dbReference type="GO" id="GO:0065002">
    <property type="term" value="P:intracellular protein transmembrane transport"/>
    <property type="evidence" value="ECO:0007669"/>
    <property type="project" value="TreeGrafter"/>
</dbReference>
<dbReference type="EMBL" id="CP043641">
    <property type="protein sequence ID" value="QNE37645.1"/>
    <property type="molecule type" value="Genomic_DNA"/>
</dbReference>
<dbReference type="Pfam" id="PF00902">
    <property type="entry name" value="TatC"/>
    <property type="match status" value="1"/>
</dbReference>
<comment type="similarity">
    <text evidence="7">Belongs to the TatC family.</text>
</comment>
<dbReference type="PANTHER" id="PTHR30371:SF0">
    <property type="entry name" value="SEC-INDEPENDENT PROTEIN TRANSLOCASE PROTEIN TATC, CHLOROPLASTIC-RELATED"/>
    <property type="match status" value="1"/>
</dbReference>
<evidence type="ECO:0000256" key="5">
    <source>
        <dbReference type="ARBA" id="ARBA00023010"/>
    </source>
</evidence>
<evidence type="ECO:0000313" key="8">
    <source>
        <dbReference type="EMBL" id="QNE37645.1"/>
    </source>
</evidence>
<name>A0A7G6YGN0_9MICO</name>
<evidence type="ECO:0000256" key="3">
    <source>
        <dbReference type="ARBA" id="ARBA00022927"/>
    </source>
</evidence>
<evidence type="ECO:0000256" key="1">
    <source>
        <dbReference type="ARBA" id="ARBA00004141"/>
    </source>
</evidence>
<dbReference type="PRINTS" id="PR01840">
    <property type="entry name" value="TATCFAMILY"/>
</dbReference>
<dbReference type="Proteomes" id="UP000515511">
    <property type="component" value="Chromosome"/>
</dbReference>
<evidence type="ECO:0000256" key="4">
    <source>
        <dbReference type="ARBA" id="ARBA00022989"/>
    </source>
</evidence>
<dbReference type="GO" id="GO:0043953">
    <property type="term" value="P:protein transport by the Tat complex"/>
    <property type="evidence" value="ECO:0007669"/>
    <property type="project" value="UniProtKB-UniRule"/>
</dbReference>
<comment type="subunit">
    <text evidence="7">The Tat system comprises two distinct complexes: a TatABC complex, containing multiple copies of TatA, TatB and TatC subunits, and a separate TatA complex, containing only TatA subunits. Substrates initially bind to the TatABC complex, which probably triggers association of the separate TatA complex to form the active translocon.</text>
</comment>
<evidence type="ECO:0000256" key="2">
    <source>
        <dbReference type="ARBA" id="ARBA00022692"/>
    </source>
</evidence>
<dbReference type="KEGG" id="lse:F1C12_10045"/>
<dbReference type="PANTHER" id="PTHR30371">
    <property type="entry name" value="SEC-INDEPENDENT PROTEIN TRANSLOCASE PROTEIN TATC"/>
    <property type="match status" value="1"/>
</dbReference>
<comment type="function">
    <text evidence="7">Part of the twin-arginine translocation (Tat) system that transports large folded proteins containing a characteristic twin-arginine motif in their signal peptide across membranes. Together with TatB, TatC is part of a receptor directly interacting with Tat signal peptides.</text>
</comment>
<dbReference type="GO" id="GO:0033281">
    <property type="term" value="C:TAT protein transport complex"/>
    <property type="evidence" value="ECO:0007669"/>
    <property type="project" value="UniProtKB-UniRule"/>
</dbReference>
<keyword evidence="6 7" id="KW-0472">Membrane</keyword>
<feature type="transmembrane region" description="Helical" evidence="7">
    <location>
        <begin position="71"/>
        <end position="93"/>
    </location>
</feature>
<accession>A0A7G6YGN0</accession>
<keyword evidence="3 7" id="KW-0653">Protein transport</keyword>
<comment type="subcellular location">
    <subcellularLocation>
        <location evidence="7">Cell membrane</location>
        <topology evidence="7">Multi-pass membrane protein</topology>
    </subcellularLocation>
    <subcellularLocation>
        <location evidence="1">Membrane</location>
        <topology evidence="1">Multi-pass membrane protein</topology>
    </subcellularLocation>
</comment>
<dbReference type="NCBIfam" id="TIGR00945">
    <property type="entry name" value="tatC"/>
    <property type="match status" value="1"/>
</dbReference>
<feature type="transmembrane region" description="Helical" evidence="7">
    <location>
        <begin position="105"/>
        <end position="130"/>
    </location>
</feature>